<dbReference type="EMBL" id="KZ150336">
    <property type="protein sequence ID" value="PZC71328.1"/>
    <property type="molecule type" value="Genomic_DNA"/>
</dbReference>
<gene>
    <name evidence="2" type="primary">HaOG213609</name>
    <name evidence="2" type="ORF">B5X24_HaOG213609</name>
</gene>
<dbReference type="AlphaFoldDB" id="A0A2W1B6V6"/>
<reference evidence="2 3" key="1">
    <citation type="journal article" date="2017" name="BMC Biol.">
        <title>Genomic innovations, transcriptional plasticity and gene loss underlying the evolution and divergence of two highly polyphagous and invasive Helicoverpa pest species.</title>
        <authorList>
            <person name="Pearce S.L."/>
            <person name="Clarke D.F."/>
            <person name="East P.D."/>
            <person name="Elfekih S."/>
            <person name="Gordon K.H."/>
            <person name="Jermiin L.S."/>
            <person name="McGaughran A."/>
            <person name="Oakeshott J.G."/>
            <person name="Papanikolaou A."/>
            <person name="Perera O.P."/>
            <person name="Rane R.V."/>
            <person name="Richards S."/>
            <person name="Tay W.T."/>
            <person name="Walsh T.K."/>
            <person name="Anderson A."/>
            <person name="Anderson C.J."/>
            <person name="Asgari S."/>
            <person name="Board P.G."/>
            <person name="Bretschneider A."/>
            <person name="Campbell P.M."/>
            <person name="Chertemps T."/>
            <person name="Christeller J.T."/>
            <person name="Coppin C.W."/>
            <person name="Downes S.J."/>
            <person name="Duan G."/>
            <person name="Farnsworth C.A."/>
            <person name="Good R.T."/>
            <person name="Han L.B."/>
            <person name="Han Y.C."/>
            <person name="Hatje K."/>
            <person name="Horne I."/>
            <person name="Huang Y.P."/>
            <person name="Hughes D.S."/>
            <person name="Jacquin-Joly E."/>
            <person name="James W."/>
            <person name="Jhangiani S."/>
            <person name="Kollmar M."/>
            <person name="Kuwar S.S."/>
            <person name="Li S."/>
            <person name="Liu N.Y."/>
            <person name="Maibeche M.T."/>
            <person name="Miller J.R."/>
            <person name="Montagne N."/>
            <person name="Perry T."/>
            <person name="Qu J."/>
            <person name="Song S.V."/>
            <person name="Sutton G.G."/>
            <person name="Vogel H."/>
            <person name="Walenz B.P."/>
            <person name="Xu W."/>
            <person name="Zhang H.J."/>
            <person name="Zou Z."/>
            <person name="Batterham P."/>
            <person name="Edwards O.R."/>
            <person name="Feyereisen R."/>
            <person name="Gibbs R.A."/>
            <person name="Heckel D.G."/>
            <person name="McGrath A."/>
            <person name="Robin C."/>
            <person name="Scherer S.E."/>
            <person name="Worley K.C."/>
            <person name="Wu Y.D."/>
        </authorList>
    </citation>
    <scope>NUCLEOTIDE SEQUENCE [LARGE SCALE GENOMIC DNA]</scope>
    <source>
        <strain evidence="2">Harm_GR_Male_#8</strain>
        <tissue evidence="2">Whole organism</tissue>
    </source>
</reference>
<evidence type="ECO:0000313" key="2">
    <source>
        <dbReference type="EMBL" id="PZC71328.1"/>
    </source>
</evidence>
<protein>
    <submittedName>
        <fullName evidence="2">Uncharacterized protein</fullName>
    </submittedName>
</protein>
<evidence type="ECO:0000256" key="1">
    <source>
        <dbReference type="SAM" id="SignalP"/>
    </source>
</evidence>
<keyword evidence="1" id="KW-0732">Signal</keyword>
<feature type="chain" id="PRO_5016119255" evidence="1">
    <location>
        <begin position="19"/>
        <end position="130"/>
    </location>
</feature>
<accession>A0A2W1B6V6</accession>
<keyword evidence="3" id="KW-1185">Reference proteome</keyword>
<dbReference type="Proteomes" id="UP000249218">
    <property type="component" value="Unassembled WGS sequence"/>
</dbReference>
<proteinExistence type="predicted"/>
<evidence type="ECO:0000313" key="3">
    <source>
        <dbReference type="Proteomes" id="UP000249218"/>
    </source>
</evidence>
<sequence>MQSALFFMIVYVICTVNSEINKTEDEKLNNEESEQLAPLIVDAEEAIEILEKSNKTHPIESVQLIAELKRLMDTYNLRELVIDLNKHNNTKVDTKHSVRTRDNILNIDGFAMLKKAIVTHPAFNMTTPKV</sequence>
<name>A0A2W1B6V6_HELAM</name>
<organism evidence="2 3">
    <name type="scientific">Helicoverpa armigera</name>
    <name type="common">Cotton bollworm</name>
    <name type="synonym">Heliothis armigera</name>
    <dbReference type="NCBI Taxonomy" id="29058"/>
    <lineage>
        <taxon>Eukaryota</taxon>
        <taxon>Metazoa</taxon>
        <taxon>Ecdysozoa</taxon>
        <taxon>Arthropoda</taxon>
        <taxon>Hexapoda</taxon>
        <taxon>Insecta</taxon>
        <taxon>Pterygota</taxon>
        <taxon>Neoptera</taxon>
        <taxon>Endopterygota</taxon>
        <taxon>Lepidoptera</taxon>
        <taxon>Glossata</taxon>
        <taxon>Ditrysia</taxon>
        <taxon>Noctuoidea</taxon>
        <taxon>Noctuidae</taxon>
        <taxon>Heliothinae</taxon>
        <taxon>Helicoverpa</taxon>
    </lineage>
</organism>
<feature type="signal peptide" evidence="1">
    <location>
        <begin position="1"/>
        <end position="18"/>
    </location>
</feature>